<sequence length="69" mass="7521">MERVSEGQQAVSQISRTSTNIYATPLSSRQVSATSQRVKLQAGQPTLGLTSHRCLLAERAIRPAHCQSQ</sequence>
<reference evidence="1 2" key="1">
    <citation type="journal article" date="2023" name="Sci. Data">
        <title>Genome assembly of the Korean intertidal mud-creeper Batillaria attramentaria.</title>
        <authorList>
            <person name="Patra A.K."/>
            <person name="Ho P.T."/>
            <person name="Jun S."/>
            <person name="Lee S.J."/>
            <person name="Kim Y."/>
            <person name="Won Y.J."/>
        </authorList>
    </citation>
    <scope>NUCLEOTIDE SEQUENCE [LARGE SCALE GENOMIC DNA]</scope>
    <source>
        <strain evidence="1">Wonlab-2016</strain>
    </source>
</reference>
<protein>
    <submittedName>
        <fullName evidence="1">Uncharacterized protein</fullName>
    </submittedName>
</protein>
<accession>A0ABD0J4K2</accession>
<organism evidence="1 2">
    <name type="scientific">Batillaria attramentaria</name>
    <dbReference type="NCBI Taxonomy" id="370345"/>
    <lineage>
        <taxon>Eukaryota</taxon>
        <taxon>Metazoa</taxon>
        <taxon>Spiralia</taxon>
        <taxon>Lophotrochozoa</taxon>
        <taxon>Mollusca</taxon>
        <taxon>Gastropoda</taxon>
        <taxon>Caenogastropoda</taxon>
        <taxon>Sorbeoconcha</taxon>
        <taxon>Cerithioidea</taxon>
        <taxon>Batillariidae</taxon>
        <taxon>Batillaria</taxon>
    </lineage>
</organism>
<evidence type="ECO:0000313" key="1">
    <source>
        <dbReference type="EMBL" id="KAK7459701.1"/>
    </source>
</evidence>
<name>A0ABD0J4K2_9CAEN</name>
<keyword evidence="2" id="KW-1185">Reference proteome</keyword>
<dbReference type="AlphaFoldDB" id="A0ABD0J4K2"/>
<dbReference type="EMBL" id="JACVVK020000656">
    <property type="protein sequence ID" value="KAK7459701.1"/>
    <property type="molecule type" value="Genomic_DNA"/>
</dbReference>
<proteinExistence type="predicted"/>
<gene>
    <name evidence="1" type="ORF">BaRGS_00038973</name>
</gene>
<dbReference type="Proteomes" id="UP001519460">
    <property type="component" value="Unassembled WGS sequence"/>
</dbReference>
<comment type="caution">
    <text evidence="1">The sequence shown here is derived from an EMBL/GenBank/DDBJ whole genome shotgun (WGS) entry which is preliminary data.</text>
</comment>
<evidence type="ECO:0000313" key="2">
    <source>
        <dbReference type="Proteomes" id="UP001519460"/>
    </source>
</evidence>